<dbReference type="InterPro" id="IPR012340">
    <property type="entry name" value="NA-bd_OB-fold"/>
</dbReference>
<dbReference type="InterPro" id="IPR050180">
    <property type="entry name" value="RNR_Ribonuclease"/>
</dbReference>
<dbReference type="EMBL" id="PVWO01000129">
    <property type="protein sequence ID" value="PSB56378.1"/>
    <property type="molecule type" value="Genomic_DNA"/>
</dbReference>
<dbReference type="InterPro" id="IPR001900">
    <property type="entry name" value="RNase_II/R"/>
</dbReference>
<dbReference type="FunFam" id="2.40.50.140:FF:000408">
    <property type="entry name" value="Ribonuclease R"/>
    <property type="match status" value="1"/>
</dbReference>
<dbReference type="Pfam" id="PF00575">
    <property type="entry name" value="S1"/>
    <property type="match status" value="1"/>
</dbReference>
<dbReference type="SMART" id="SM00357">
    <property type="entry name" value="CSP"/>
    <property type="match status" value="1"/>
</dbReference>
<dbReference type="GO" id="GO:0006402">
    <property type="term" value="P:mRNA catabolic process"/>
    <property type="evidence" value="ECO:0007669"/>
    <property type="project" value="TreeGrafter"/>
</dbReference>
<dbReference type="AlphaFoldDB" id="A0A2T1GFR3"/>
<dbReference type="Gene3D" id="2.40.50.140">
    <property type="entry name" value="Nucleic acid-binding proteins"/>
    <property type="match status" value="2"/>
</dbReference>
<dbReference type="Proteomes" id="UP000238937">
    <property type="component" value="Unassembled WGS sequence"/>
</dbReference>
<sequence length="804" mass="89338">MSLGGGKLNYMEFSIATLLSHVSSEKLVTPKILEKKLGCETPSSVEQLDLALDLLEKIGILTKEKGKYRREVTDQIVEAKLRCSSKGFCFAIQDEESADDIYIRESHLSNAWNGDRVLIEVIKEGTRRRSPEGSVKLILERANPSVLAKVKRLETGDYRAIPLDDRLLFELAVTNNGDSPNNGHERIDLDEILDYLVHVDVLRHAIGQELPIGKVARVLGTTAESAADIDIVTCKHDLHQTFTAAVETAAANIARGFKDPIADKRVDLTHLPTIAVSALSAPTDSALTIEHLDGEIWRLGVHIADIASYITADDRLDREARKRGTAVFLGENTIPLLPAAVHQTCGFVPGAERLAISVFLSLNERGESIEFNIQPSRIRLDWLLDPNQIATVLADEATEIEPQTVEIIKPIWNVIAPAFRAQRRSRGGLEVDLIQKQAPFADEGRLGVIFLDDPQSLLTDVMVMANYAIAVHLQALQVPGIYAVQHNPELVEVNDTIKLAINLGLNFEGEVETEVSVADLQRLSLQFPQSPVPQVLNYLFKSLLKTTVYSTSPGTHFGLAIENGYTHAVSPLHRYPDIVVQRVLHEIFANGRDRKTSRAKEIVNLGSTTCHGQITWNVLTPTVQQELETQIAGTIAHLNDRTKIAQDAENDLAGLQKAEKMKARTGDIFQGLITGVQSYGFFVEIEDSLVEGLVHVSSLKDDWYEFRPRYACLVGRKNRTSYRLGDRVEVQVKSVDYYRQQIDLVTVTSMMSEAATESLTDESAEAEVESTQLELLPTNMEEIAEIEETEETEEIEEFEPFSEE</sequence>
<keyword evidence="1" id="KW-0540">Nuclease</keyword>
<organism evidence="5 6">
    <name type="scientific">Chamaesiphon polymorphus CCALA 037</name>
    <dbReference type="NCBI Taxonomy" id="2107692"/>
    <lineage>
        <taxon>Bacteria</taxon>
        <taxon>Bacillati</taxon>
        <taxon>Cyanobacteriota</taxon>
        <taxon>Cyanophyceae</taxon>
        <taxon>Gomontiellales</taxon>
        <taxon>Chamaesiphonaceae</taxon>
        <taxon>Chamaesiphon</taxon>
    </lineage>
</organism>
<dbReference type="Pfam" id="PF08206">
    <property type="entry name" value="OB_RNB"/>
    <property type="match status" value="1"/>
</dbReference>
<name>A0A2T1GFR3_9CYAN</name>
<evidence type="ECO:0000313" key="6">
    <source>
        <dbReference type="Proteomes" id="UP000238937"/>
    </source>
</evidence>
<evidence type="ECO:0000259" key="4">
    <source>
        <dbReference type="PROSITE" id="PS50126"/>
    </source>
</evidence>
<dbReference type="InterPro" id="IPR011129">
    <property type="entry name" value="CSD"/>
</dbReference>
<dbReference type="GO" id="GO:0004527">
    <property type="term" value="F:exonuclease activity"/>
    <property type="evidence" value="ECO:0007669"/>
    <property type="project" value="UniProtKB-KW"/>
</dbReference>
<dbReference type="InterPro" id="IPR003029">
    <property type="entry name" value="S1_domain"/>
</dbReference>
<dbReference type="SUPFAM" id="SSF50249">
    <property type="entry name" value="Nucleic acid-binding proteins"/>
    <property type="match status" value="3"/>
</dbReference>
<dbReference type="CDD" id="cd04471">
    <property type="entry name" value="S1_RNase_R"/>
    <property type="match status" value="1"/>
</dbReference>
<dbReference type="GO" id="GO:0003723">
    <property type="term" value="F:RNA binding"/>
    <property type="evidence" value="ECO:0007669"/>
    <property type="project" value="InterPro"/>
</dbReference>
<comment type="caution">
    <text evidence="5">The sequence shown here is derived from an EMBL/GenBank/DDBJ whole genome shotgun (WGS) entry which is preliminary data.</text>
</comment>
<evidence type="ECO:0000313" key="5">
    <source>
        <dbReference type="EMBL" id="PSB56378.1"/>
    </source>
</evidence>
<protein>
    <submittedName>
        <fullName evidence="5">Iron ABC transporter substrate-binding protein</fullName>
    </submittedName>
</protein>
<dbReference type="PANTHER" id="PTHR23355:SF9">
    <property type="entry name" value="DIS3-LIKE EXONUCLEASE 2"/>
    <property type="match status" value="1"/>
</dbReference>
<keyword evidence="3" id="KW-0269">Exonuclease</keyword>
<proteinExistence type="predicted"/>
<dbReference type="SMART" id="SM00316">
    <property type="entry name" value="S1"/>
    <property type="match status" value="1"/>
</dbReference>
<dbReference type="GO" id="GO:0005829">
    <property type="term" value="C:cytosol"/>
    <property type="evidence" value="ECO:0007669"/>
    <property type="project" value="TreeGrafter"/>
</dbReference>
<dbReference type="InterPro" id="IPR013223">
    <property type="entry name" value="RNase_B_OB_dom"/>
</dbReference>
<evidence type="ECO:0000256" key="1">
    <source>
        <dbReference type="ARBA" id="ARBA00022722"/>
    </source>
</evidence>
<keyword evidence="6" id="KW-1185">Reference proteome</keyword>
<feature type="domain" description="S1 motif" evidence="4">
    <location>
        <begin position="666"/>
        <end position="747"/>
    </location>
</feature>
<dbReference type="GO" id="GO:0004540">
    <property type="term" value="F:RNA nuclease activity"/>
    <property type="evidence" value="ECO:0007669"/>
    <property type="project" value="InterPro"/>
</dbReference>
<keyword evidence="2" id="KW-0378">Hydrolase</keyword>
<dbReference type="RefSeq" id="WP_106304660.1">
    <property type="nucleotide sequence ID" value="NZ_PVWO01000129.1"/>
</dbReference>
<dbReference type="PANTHER" id="PTHR23355">
    <property type="entry name" value="RIBONUCLEASE"/>
    <property type="match status" value="1"/>
</dbReference>
<dbReference type="PROSITE" id="PS50126">
    <property type="entry name" value="S1"/>
    <property type="match status" value="1"/>
</dbReference>
<evidence type="ECO:0000256" key="3">
    <source>
        <dbReference type="ARBA" id="ARBA00022839"/>
    </source>
</evidence>
<accession>A0A2T1GFR3</accession>
<reference evidence="5 6" key="1">
    <citation type="submission" date="2018-03" db="EMBL/GenBank/DDBJ databases">
        <title>The ancient ancestry and fast evolution of plastids.</title>
        <authorList>
            <person name="Moore K.R."/>
            <person name="Magnabosco C."/>
            <person name="Momper L."/>
            <person name="Gold D.A."/>
            <person name="Bosak T."/>
            <person name="Fournier G.P."/>
        </authorList>
    </citation>
    <scope>NUCLEOTIDE SEQUENCE [LARGE SCALE GENOMIC DNA]</scope>
    <source>
        <strain evidence="5 6">CCALA 037</strain>
    </source>
</reference>
<dbReference type="OrthoDB" id="9764149at2"/>
<gene>
    <name evidence="5" type="ORF">C7B77_12040</name>
</gene>
<evidence type="ECO:0000256" key="2">
    <source>
        <dbReference type="ARBA" id="ARBA00022801"/>
    </source>
</evidence>
<dbReference type="Pfam" id="PF00773">
    <property type="entry name" value="RNB"/>
    <property type="match status" value="1"/>
</dbReference>
<dbReference type="SMART" id="SM00955">
    <property type="entry name" value="RNB"/>
    <property type="match status" value="1"/>
</dbReference>